<organism evidence="1 2">
    <name type="scientific">Brumimicrobium oceani</name>
    <dbReference type="NCBI Taxonomy" id="2100725"/>
    <lineage>
        <taxon>Bacteria</taxon>
        <taxon>Pseudomonadati</taxon>
        <taxon>Bacteroidota</taxon>
        <taxon>Flavobacteriia</taxon>
        <taxon>Flavobacteriales</taxon>
        <taxon>Crocinitomicaceae</taxon>
        <taxon>Brumimicrobium</taxon>
    </lineage>
</organism>
<gene>
    <name evidence="1" type="ORF">DIT68_03480</name>
</gene>
<evidence type="ECO:0000313" key="2">
    <source>
        <dbReference type="Proteomes" id="UP000245370"/>
    </source>
</evidence>
<dbReference type="AlphaFoldDB" id="A0A2U2XET2"/>
<dbReference type="Proteomes" id="UP000245370">
    <property type="component" value="Unassembled WGS sequence"/>
</dbReference>
<sequence length="330" mass="39407">MKILTIIVFIVWTSNSFAQKNYLEYHKQAREIENKILDSSYSEAVKLYHSLFREYDFVFAEDCFRAAQTAVVDGDTASAFTFLKRATKQGVTMERILMDSLLVDLQKSNNWTEYESNYDSLREIYTADINWELRNKINELYDLDQFYRDKHELHPWNFLWRPFISIKWKKVVKEIVENELTPLILEYGFPNEKLIGLDEASFHHKHQYDKLKSNFAFIILVHYFSDPRPTTLNEILLSNIETGNISPKQYASLIDFQAQWGRNKYYKGLHYNEWHSTKNEEDLDQINKNREAIGLEDLEKREIKFQRGLDACKERKKGNYNHVRFWIFCG</sequence>
<dbReference type="EMBL" id="QFRJ01000002">
    <property type="protein sequence ID" value="PWH86312.1"/>
    <property type="molecule type" value="Genomic_DNA"/>
</dbReference>
<comment type="caution">
    <text evidence="1">The sequence shown here is derived from an EMBL/GenBank/DDBJ whole genome shotgun (WGS) entry which is preliminary data.</text>
</comment>
<protein>
    <submittedName>
        <fullName evidence="1">Uncharacterized protein</fullName>
    </submittedName>
</protein>
<dbReference type="RefSeq" id="WP_109358423.1">
    <property type="nucleotide sequence ID" value="NZ_QFRJ01000002.1"/>
</dbReference>
<dbReference type="OrthoDB" id="1490993at2"/>
<reference evidence="1 2" key="1">
    <citation type="submission" date="2018-05" db="EMBL/GenBank/DDBJ databases">
        <title>Brumimicrobium oceani sp. nov., isolated from coastal sediment.</title>
        <authorList>
            <person name="Kou Y."/>
        </authorList>
    </citation>
    <scope>NUCLEOTIDE SEQUENCE [LARGE SCALE GENOMIC DNA]</scope>
    <source>
        <strain evidence="1 2">C305</strain>
    </source>
</reference>
<keyword evidence="2" id="KW-1185">Reference proteome</keyword>
<accession>A0A2U2XET2</accession>
<reference evidence="1 2" key="2">
    <citation type="submission" date="2018-05" db="EMBL/GenBank/DDBJ databases">
        <authorList>
            <person name="Lanie J.A."/>
            <person name="Ng W.-L."/>
            <person name="Kazmierczak K.M."/>
            <person name="Andrzejewski T.M."/>
            <person name="Davidsen T.M."/>
            <person name="Wayne K.J."/>
            <person name="Tettelin H."/>
            <person name="Glass J.I."/>
            <person name="Rusch D."/>
            <person name="Podicherti R."/>
            <person name="Tsui H.-C.T."/>
            <person name="Winkler M.E."/>
        </authorList>
    </citation>
    <scope>NUCLEOTIDE SEQUENCE [LARGE SCALE GENOMIC DNA]</scope>
    <source>
        <strain evidence="1 2">C305</strain>
    </source>
</reference>
<evidence type="ECO:0000313" key="1">
    <source>
        <dbReference type="EMBL" id="PWH86312.1"/>
    </source>
</evidence>
<proteinExistence type="predicted"/>
<name>A0A2U2XET2_9FLAO</name>